<feature type="region of interest" description="Disordered" evidence="1">
    <location>
        <begin position="39"/>
        <end position="109"/>
    </location>
</feature>
<feature type="compositionally biased region" description="Polar residues" evidence="1">
    <location>
        <begin position="39"/>
        <end position="50"/>
    </location>
</feature>
<evidence type="ECO:0000256" key="1">
    <source>
        <dbReference type="SAM" id="MobiDB-lite"/>
    </source>
</evidence>
<dbReference type="PANTHER" id="PTHR47851:SF1">
    <property type="entry name" value="OS06G0588700 PROTEIN"/>
    <property type="match status" value="1"/>
</dbReference>
<proteinExistence type="predicted"/>
<protein>
    <submittedName>
        <fullName evidence="2">Uncharacterized protein</fullName>
    </submittedName>
</protein>
<feature type="compositionally biased region" description="Acidic residues" evidence="1">
    <location>
        <begin position="63"/>
        <end position="79"/>
    </location>
</feature>
<evidence type="ECO:0000313" key="2">
    <source>
        <dbReference type="EMBL" id="OEL28691.1"/>
    </source>
</evidence>
<name>A0A1E5VU93_9POAL</name>
<sequence>MDLVAEIGYEQYKGIAKFQNRKLENEEQLGIMFEDLRNTSNDHWAPTSSDLPEANETHHEEDNDKEADCDEDNPSDAEDGTPTSGKATKRHHVAEKDKVKKPKSAGGHWMQEQMARIVELNEKTTASCESIVLARMEESTVCSINIVMDLVKARGVVCGTKLHFIATQIFTKKAEKEMFMTLDTPEERFEWLSMKHEWMMRHKD</sequence>
<comment type="caution">
    <text evidence="2">The sequence shown here is derived from an EMBL/GenBank/DDBJ whole genome shotgun (WGS) entry which is preliminary data.</text>
</comment>
<organism evidence="2 3">
    <name type="scientific">Dichanthelium oligosanthes</name>
    <dbReference type="NCBI Taxonomy" id="888268"/>
    <lineage>
        <taxon>Eukaryota</taxon>
        <taxon>Viridiplantae</taxon>
        <taxon>Streptophyta</taxon>
        <taxon>Embryophyta</taxon>
        <taxon>Tracheophyta</taxon>
        <taxon>Spermatophyta</taxon>
        <taxon>Magnoliopsida</taxon>
        <taxon>Liliopsida</taxon>
        <taxon>Poales</taxon>
        <taxon>Poaceae</taxon>
        <taxon>PACMAD clade</taxon>
        <taxon>Panicoideae</taxon>
        <taxon>Panicodae</taxon>
        <taxon>Paniceae</taxon>
        <taxon>Dichantheliinae</taxon>
        <taxon>Dichanthelium</taxon>
    </lineage>
</organism>
<dbReference type="PANTHER" id="PTHR47851">
    <property type="entry name" value="OS06G0588700 PROTEIN-RELATED"/>
    <property type="match status" value="1"/>
</dbReference>
<evidence type="ECO:0000313" key="3">
    <source>
        <dbReference type="Proteomes" id="UP000095767"/>
    </source>
</evidence>
<keyword evidence="3" id="KW-1185">Reference proteome</keyword>
<feature type="compositionally biased region" description="Basic residues" evidence="1">
    <location>
        <begin position="87"/>
        <end position="103"/>
    </location>
</feature>
<dbReference type="Proteomes" id="UP000095767">
    <property type="component" value="Unassembled WGS sequence"/>
</dbReference>
<dbReference type="AlphaFoldDB" id="A0A1E5VU93"/>
<dbReference type="EMBL" id="LWDX02029350">
    <property type="protein sequence ID" value="OEL28691.1"/>
    <property type="molecule type" value="Genomic_DNA"/>
</dbReference>
<reference evidence="2 3" key="1">
    <citation type="submission" date="2016-09" db="EMBL/GenBank/DDBJ databases">
        <title>The draft genome of Dichanthelium oligosanthes: A C3 panicoid grass species.</title>
        <authorList>
            <person name="Studer A.J."/>
            <person name="Schnable J.C."/>
            <person name="Brutnell T.P."/>
        </authorList>
    </citation>
    <scope>NUCLEOTIDE SEQUENCE [LARGE SCALE GENOMIC DNA]</scope>
    <source>
        <strain evidence="3">cv. Kellogg 1175</strain>
        <tissue evidence="2">Leaf</tissue>
    </source>
</reference>
<dbReference type="OrthoDB" id="602113at2759"/>
<gene>
    <name evidence="2" type="ORF">BAE44_0010292</name>
</gene>
<accession>A0A1E5VU93</accession>